<evidence type="ECO:0000313" key="9">
    <source>
        <dbReference type="RefSeq" id="XP_028251273.1"/>
    </source>
</evidence>
<keyword evidence="8" id="KW-1185">Reference proteome</keyword>
<feature type="domain" description="Rap-GAP" evidence="6">
    <location>
        <begin position="595"/>
        <end position="812"/>
    </location>
</feature>
<evidence type="ECO:0000313" key="8">
    <source>
        <dbReference type="Proteomes" id="UP000515145"/>
    </source>
</evidence>
<evidence type="ECO:0000256" key="3">
    <source>
        <dbReference type="ARBA" id="ARBA00023054"/>
    </source>
</evidence>
<evidence type="ECO:0000256" key="4">
    <source>
        <dbReference type="SAM" id="Coils"/>
    </source>
</evidence>
<dbReference type="PANTHER" id="PTHR15711:SF10">
    <property type="entry name" value="SIGNAL-INDUCED PROLIFERATION-ASSOCIATED 1-LIKE PROTEIN 1"/>
    <property type="match status" value="1"/>
</dbReference>
<dbReference type="SMART" id="SM00228">
    <property type="entry name" value="PDZ"/>
    <property type="match status" value="1"/>
</dbReference>
<dbReference type="PANTHER" id="PTHR15711">
    <property type="entry name" value="RAP GTPASE-ACTIVATING PROTEIN"/>
    <property type="match status" value="1"/>
</dbReference>
<dbReference type="SUPFAM" id="SSF111347">
    <property type="entry name" value="Rap/Ran-GAP"/>
    <property type="match status" value="1"/>
</dbReference>
<feature type="region of interest" description="Disordered" evidence="5">
    <location>
        <begin position="117"/>
        <end position="196"/>
    </location>
</feature>
<dbReference type="Pfam" id="PF02145">
    <property type="entry name" value="Rap_GAP"/>
    <property type="match status" value="1"/>
</dbReference>
<gene>
    <name evidence="9 10 11" type="primary">LOC114427417</name>
</gene>
<dbReference type="GeneID" id="114427417"/>
<dbReference type="InterPro" id="IPR001478">
    <property type="entry name" value="PDZ"/>
</dbReference>
<accession>A0A6P7HRL0</accession>
<evidence type="ECO:0000256" key="5">
    <source>
        <dbReference type="SAM" id="MobiDB-lite"/>
    </source>
</evidence>
<dbReference type="InterPro" id="IPR050989">
    <property type="entry name" value="Rap1_Ran_GAP"/>
</dbReference>
<feature type="domain" description="PDZ" evidence="7">
    <location>
        <begin position="951"/>
        <end position="1027"/>
    </location>
</feature>
<feature type="compositionally biased region" description="Polar residues" evidence="5">
    <location>
        <begin position="1520"/>
        <end position="1542"/>
    </location>
</feature>
<keyword evidence="3 4" id="KW-0175">Coiled coil</keyword>
<feature type="compositionally biased region" description="Polar residues" evidence="5">
    <location>
        <begin position="1066"/>
        <end position="1081"/>
    </location>
</feature>
<dbReference type="Gene3D" id="2.30.42.10">
    <property type="match status" value="1"/>
</dbReference>
<protein>
    <submittedName>
        <fullName evidence="9 10">Signal-induced proliferation-associated 1-like protein 1</fullName>
    </submittedName>
</protein>
<dbReference type="Pfam" id="PF11881">
    <property type="entry name" value="SPAR_C"/>
    <property type="match status" value="1"/>
</dbReference>
<reference evidence="8" key="1">
    <citation type="submission" date="2024-06" db="UniProtKB">
        <authorList>
            <consortium name="RefSeq"/>
        </authorList>
    </citation>
    <scope>NUCLEOTIDE SEQUENCE [LARGE SCALE GENOMIC DNA]</scope>
</reference>
<feature type="coiled-coil region" evidence="4">
    <location>
        <begin position="1681"/>
        <end position="1722"/>
    </location>
</feature>
<dbReference type="CDD" id="cd06745">
    <property type="entry name" value="PDZ_SIPA1-like"/>
    <property type="match status" value="1"/>
</dbReference>
<dbReference type="InterPro" id="IPR021818">
    <property type="entry name" value="SIPA1L_C"/>
</dbReference>
<evidence type="ECO:0000259" key="7">
    <source>
        <dbReference type="PROSITE" id="PS50106"/>
    </source>
</evidence>
<name>A0A6P7HRL0_9TELE</name>
<evidence type="ECO:0000256" key="1">
    <source>
        <dbReference type="ARBA" id="ARBA00022468"/>
    </source>
</evidence>
<dbReference type="InterPro" id="IPR035974">
    <property type="entry name" value="Rap/Ran-GAP_sf"/>
</dbReference>
<dbReference type="Gene3D" id="3.40.50.11210">
    <property type="entry name" value="Rap/Ran-GAP"/>
    <property type="match status" value="1"/>
</dbReference>
<dbReference type="RefSeq" id="XP_028251273.1">
    <property type="nucleotide sequence ID" value="XM_028395472.1"/>
</dbReference>
<feature type="region of interest" description="Disordered" evidence="5">
    <location>
        <begin position="1327"/>
        <end position="1598"/>
    </location>
</feature>
<evidence type="ECO:0000313" key="10">
    <source>
        <dbReference type="RefSeq" id="XP_028251274.1"/>
    </source>
</evidence>
<feature type="compositionally biased region" description="Polar residues" evidence="5">
    <location>
        <begin position="1095"/>
        <end position="1108"/>
    </location>
</feature>
<feature type="compositionally biased region" description="Low complexity" evidence="5">
    <location>
        <begin position="1368"/>
        <end position="1391"/>
    </location>
</feature>
<dbReference type="Pfam" id="PF00595">
    <property type="entry name" value="PDZ"/>
    <property type="match status" value="1"/>
</dbReference>
<proteinExistence type="predicted"/>
<feature type="compositionally biased region" description="Basic residues" evidence="5">
    <location>
        <begin position="139"/>
        <end position="151"/>
    </location>
</feature>
<dbReference type="Proteomes" id="UP000515145">
    <property type="component" value="Chromosome 22"/>
</dbReference>
<dbReference type="InterPro" id="IPR000331">
    <property type="entry name" value="Rap/Ran_GAP_dom"/>
</dbReference>
<dbReference type="RefSeq" id="XP_028251274.1">
    <property type="nucleotide sequence ID" value="XM_028395473.1"/>
</dbReference>
<keyword evidence="2" id="KW-0597">Phosphoprotein</keyword>
<dbReference type="GO" id="GO:0005096">
    <property type="term" value="F:GTPase activator activity"/>
    <property type="evidence" value="ECO:0007669"/>
    <property type="project" value="UniProtKB-KW"/>
</dbReference>
<dbReference type="FunFam" id="3.40.50.11210:FF:000002">
    <property type="entry name" value="Signal-induced proliferation-associated 1-like protein 1"/>
    <property type="match status" value="1"/>
</dbReference>
<reference evidence="9 10" key="2">
    <citation type="submission" date="2025-04" db="UniProtKB">
        <authorList>
            <consortium name="RefSeq"/>
        </authorList>
    </citation>
    <scope>IDENTIFICATION</scope>
</reference>
<keyword evidence="1" id="KW-0343">GTPase activation</keyword>
<dbReference type="RefSeq" id="XP_028251275.1">
    <property type="nucleotide sequence ID" value="XM_028395474.1"/>
</dbReference>
<feature type="compositionally biased region" description="Polar residues" evidence="5">
    <location>
        <begin position="1327"/>
        <end position="1337"/>
    </location>
</feature>
<feature type="region of interest" description="Disordered" evidence="5">
    <location>
        <begin position="240"/>
        <end position="306"/>
    </location>
</feature>
<evidence type="ECO:0000259" key="6">
    <source>
        <dbReference type="PROSITE" id="PS50085"/>
    </source>
</evidence>
<feature type="compositionally biased region" description="Low complexity" evidence="5">
    <location>
        <begin position="354"/>
        <end position="374"/>
    </location>
</feature>
<dbReference type="InterPro" id="IPR036034">
    <property type="entry name" value="PDZ_sf"/>
</dbReference>
<evidence type="ECO:0000313" key="11">
    <source>
        <dbReference type="RefSeq" id="XP_028251275.1"/>
    </source>
</evidence>
<dbReference type="SUPFAM" id="SSF50156">
    <property type="entry name" value="PDZ domain-like"/>
    <property type="match status" value="1"/>
</dbReference>
<dbReference type="PROSITE" id="PS50106">
    <property type="entry name" value="PDZ"/>
    <property type="match status" value="1"/>
</dbReference>
<evidence type="ECO:0000256" key="2">
    <source>
        <dbReference type="ARBA" id="ARBA00022553"/>
    </source>
</evidence>
<feature type="region of interest" description="Disordered" evidence="5">
    <location>
        <begin position="1185"/>
        <end position="1270"/>
    </location>
</feature>
<feature type="region of interest" description="Disordered" evidence="5">
    <location>
        <begin position="1066"/>
        <end position="1113"/>
    </location>
</feature>
<dbReference type="Pfam" id="PF21022">
    <property type="entry name" value="Rap-GAP_dimer"/>
    <property type="match status" value="1"/>
</dbReference>
<sequence length="1744" mass="190085">MTSLKRPPMERTVGGSVPATDEFYTRHLRMVNGGAVPTRIDNVHPTVSTGVPKMGVRARVADWPPRKDITGPLWHLSAETDSGVPPAGKSHIKLGSIMSPQDSSMLRNIHNTLKSRTQTQANNYSPDTRYLAPGDYRGPAHRNPRQRRIRQRSNSDMTISEMEGSGDSGEDWGPSSGVKGSPLHREYGSTSSIDQHGLSGESFFEMLKGYQGDKVDQRSPAPDKLEDMLNVGPKQAIINLQEDATDGLPPKAKDRDKPPKRRTKSETGGESIFRKLRSVRGESDSPRAGSDVEDSRTEETGSPLKPWLCQKGFAHYDVQSILFDLNEIIQLRQTAGKRKNTTTGASAAAVASATSTVSSTHSLPYSSPSGSQEELSSRDSPSLEAGEEQSNEMLLSCPCFRNEIGADGNGRRRLGAGGGYQGLGGGGAGNCSSGTLTGESNLYETSVSTHCTNAGVAVLEGPKEGPSTLSEKGKQYIVEHVDLGAYYYRKFFYLRDHWNYFGMDETLGPVAVSLRREKLEDDKEHSQQYNYRLIFRTSELITLRGSVLEDAVPSTSKHGTTRGLPVKEVLEYLLPELDLSCLRLALNTPKVTEQLMKLDEQGLSFQVKVGVMYCRAGQSTEEEMYNNEMAGPALEEFLQLLGEKVRLKGFTKYRAQLDTKTDSTGTHSLYTSYKDYEIMFHVSTLLPYTPNNKQQLLRKRHIGNDIVTIVFQEPGAHPFTPKAIRSHFQHVFIIVRVHDPCSDNTCYSVAVTRSQDVPSFGPPIPKGVTFPKSTVFRDFLLAKVINAENAAHKSDKFGAMATRTRQEYLRDLAERHVTSTPVEPSGKFPFISLAHKRREKVRPYSGAELRSLGAITWQVHAEDQVAGAERECLLAISNDFIILLDQEAKSVVFNCATRDVIGWSTGSPASMKIYYERGESVSLRSINNNTEDFGEVVKRLELLTKGSQTTEMTLRRNALGQLGFHVNFEGIVAEVEPYGYAWQAGLRQGSRLVEICKVSVASLSHEQMIDLLRTSVTVKVVIIPPHEDSTPRRGCSEIYHMPLVDYKNHKEGMPYELKFPFRPTNNNSKWPRTSSSPQTRAAGTGGTLIKAPPSDFTNSAAIPRSVSSDGRPLNPKRYSPGNDNYALACSIVMGRTLHSTNSPSSLSYTDTMSSSHWRQKSMPDGFNNNCQSPVSSARQVAGENGIKVGSGAGVGWSRPVEGDATSRLGDKPSSDTVVSKVVIPRLPPSEQSSHMSPNKNTKVDAPYSSSQSSSNTLSSNASSSAHSDEKWYEVGSRSGVRSELELNGYLQGTSADSGIDATSFTATQSSTSSSTGAFRAKDKIQWQDDTAGSQRATDASPPPPDSLVTAGGSEIPAKSPSAFPLGPDSASYSLSDAASHSSAISSGHSGSPMGQGGRPMSPQNEAAAAATSPTSPEAKSFYPRQGATSKYLIGWRKPGGTVNSVDFGSTRKRHQSDGLLGGQPQLRANLRGSQSPQRHTAKSSLEEDLKKLITLDSPPPTTSEEKPLFPGPLPSRRSLQRTLSDESIYSGQREASSSGQRDTPTDLLFTCSTMPRSPITRHGSSRRASHKSLGDLSAPESSEQEQERKRQQLQDPVLMPLPDTGADGPLDWAHLVDAAKAFEEQRLVFLAAQEESSMAEDTAAVAAVAAVATSPQQAEPQAAPLRQPSPGETPAYLLGKVSQLESMVKVLQEDLKKEKDAKASLQVQIQGLREDNQRLLEESYSASAKLKKFTEWVFNTIDMN</sequence>
<feature type="compositionally biased region" description="Basic and acidic residues" evidence="5">
    <location>
        <begin position="1484"/>
        <end position="1493"/>
    </location>
</feature>
<feature type="compositionally biased region" description="Polar residues" evidence="5">
    <location>
        <begin position="1229"/>
        <end position="1240"/>
    </location>
</feature>
<feature type="compositionally biased region" description="Polar residues" evidence="5">
    <location>
        <begin position="117"/>
        <end position="126"/>
    </location>
</feature>
<organism evidence="8 10">
    <name type="scientific">Parambassis ranga</name>
    <name type="common">Indian glassy fish</name>
    <dbReference type="NCBI Taxonomy" id="210632"/>
    <lineage>
        <taxon>Eukaryota</taxon>
        <taxon>Metazoa</taxon>
        <taxon>Chordata</taxon>
        <taxon>Craniata</taxon>
        <taxon>Vertebrata</taxon>
        <taxon>Euteleostomi</taxon>
        <taxon>Actinopterygii</taxon>
        <taxon>Neopterygii</taxon>
        <taxon>Teleostei</taxon>
        <taxon>Neoteleostei</taxon>
        <taxon>Acanthomorphata</taxon>
        <taxon>Ovalentaria</taxon>
        <taxon>Ambassidae</taxon>
        <taxon>Parambassis</taxon>
    </lineage>
</organism>
<feature type="region of interest" description="Disordered" evidence="5">
    <location>
        <begin position="354"/>
        <end position="388"/>
    </location>
</feature>
<dbReference type="OrthoDB" id="2499658at2759"/>
<dbReference type="PROSITE" id="PS50085">
    <property type="entry name" value="RAPGAP"/>
    <property type="match status" value="1"/>
</dbReference>
<dbReference type="GO" id="GO:0005737">
    <property type="term" value="C:cytoplasm"/>
    <property type="evidence" value="ECO:0007669"/>
    <property type="project" value="TreeGrafter"/>
</dbReference>
<feature type="compositionally biased region" description="Low complexity" evidence="5">
    <location>
        <begin position="1248"/>
        <end position="1265"/>
    </location>
</feature>
<dbReference type="Gene3D" id="6.10.140.210">
    <property type="match status" value="1"/>
</dbReference>
<dbReference type="GO" id="GO:0051056">
    <property type="term" value="P:regulation of small GTPase mediated signal transduction"/>
    <property type="evidence" value="ECO:0007669"/>
    <property type="project" value="InterPro"/>
</dbReference>
<feature type="compositionally biased region" description="Low complexity" evidence="5">
    <location>
        <begin position="1405"/>
        <end position="1418"/>
    </location>
</feature>